<dbReference type="GO" id="GO:0016301">
    <property type="term" value="F:kinase activity"/>
    <property type="evidence" value="ECO:0007669"/>
    <property type="project" value="UniProtKB-KW"/>
</dbReference>
<dbReference type="SUPFAM" id="SSF52058">
    <property type="entry name" value="L domain-like"/>
    <property type="match status" value="1"/>
</dbReference>
<gene>
    <name evidence="1" type="ORF">GRJ2_001645300</name>
</gene>
<reference evidence="1 2" key="1">
    <citation type="submission" date="2024-06" db="EMBL/GenBank/DDBJ databases">
        <title>The draft genome of Grus japonensis, version 3.</title>
        <authorList>
            <person name="Nabeshima K."/>
            <person name="Suzuki S."/>
            <person name="Onuma M."/>
        </authorList>
    </citation>
    <scope>NUCLEOTIDE SEQUENCE [LARGE SCALE GENOMIC DNA]</scope>
    <source>
        <strain evidence="1 2">451A</strain>
    </source>
</reference>
<comment type="caution">
    <text evidence="1">The sequence shown here is derived from an EMBL/GenBank/DDBJ whole genome shotgun (WGS) entry which is preliminary data.</text>
</comment>
<keyword evidence="2" id="KW-1185">Reference proteome</keyword>
<proteinExistence type="predicted"/>
<dbReference type="AlphaFoldDB" id="A0ABC9X296"/>
<dbReference type="InterPro" id="IPR036941">
    <property type="entry name" value="Rcpt_L-dom_sf"/>
</dbReference>
<organism evidence="1 2">
    <name type="scientific">Grus japonensis</name>
    <name type="common">Japanese crane</name>
    <name type="synonym">Red-crowned crane</name>
    <dbReference type="NCBI Taxonomy" id="30415"/>
    <lineage>
        <taxon>Eukaryota</taxon>
        <taxon>Metazoa</taxon>
        <taxon>Chordata</taxon>
        <taxon>Craniata</taxon>
        <taxon>Vertebrata</taxon>
        <taxon>Euteleostomi</taxon>
        <taxon>Archelosauria</taxon>
        <taxon>Archosauria</taxon>
        <taxon>Dinosauria</taxon>
        <taxon>Saurischia</taxon>
        <taxon>Theropoda</taxon>
        <taxon>Coelurosauria</taxon>
        <taxon>Aves</taxon>
        <taxon>Neognathae</taxon>
        <taxon>Neoaves</taxon>
        <taxon>Gruiformes</taxon>
        <taxon>Gruidae</taxon>
        <taxon>Grus</taxon>
    </lineage>
</organism>
<protein>
    <submittedName>
        <fullName evidence="1">Receptor tyrosine-protein kinase erbB-4</fullName>
    </submittedName>
</protein>
<evidence type="ECO:0000313" key="2">
    <source>
        <dbReference type="Proteomes" id="UP001623348"/>
    </source>
</evidence>
<sequence length="245" mass="27251">MVHETIFGVIVSKFEGINAGASIALHKEKKGYGSVSECPFSIAVCAGTENKLSSLSDLEQQYRALRKYYENCEVVMGNLEITSIEHNRDLSFLRTLPIRKRNTKSRMVCQQRHEGQNCACHVNPGGKRTALTCCVNLARASMAMKATAMLGGLQEASGMPGHASGIDKMFYAGCDQSPVVLDEPELCLKNSGLKYYQWFKLGSKWPESIGCQDFHYSNVRYLICAVEILLRIRCDAHTPLCAREE</sequence>
<keyword evidence="1" id="KW-0418">Kinase</keyword>
<dbReference type="EMBL" id="BAAFJT010000006">
    <property type="protein sequence ID" value="GAB0191800.1"/>
    <property type="molecule type" value="Genomic_DNA"/>
</dbReference>
<dbReference type="Gene3D" id="3.80.20.20">
    <property type="entry name" value="Receptor L-domain"/>
    <property type="match status" value="1"/>
</dbReference>
<dbReference type="Proteomes" id="UP001623348">
    <property type="component" value="Unassembled WGS sequence"/>
</dbReference>
<keyword evidence="1" id="KW-0808">Transferase</keyword>
<accession>A0ABC9X296</accession>
<evidence type="ECO:0000313" key="1">
    <source>
        <dbReference type="EMBL" id="GAB0191800.1"/>
    </source>
</evidence>
<name>A0ABC9X296_GRUJA</name>
<keyword evidence="1" id="KW-0675">Receptor</keyword>